<keyword evidence="12" id="KW-0902">Two-component regulatory system</keyword>
<dbReference type="SMART" id="SM00388">
    <property type="entry name" value="HisKA"/>
    <property type="match status" value="1"/>
</dbReference>
<dbReference type="InterPro" id="IPR036097">
    <property type="entry name" value="HisK_dim/P_sf"/>
</dbReference>
<evidence type="ECO:0000256" key="1">
    <source>
        <dbReference type="ARBA" id="ARBA00000085"/>
    </source>
</evidence>
<dbReference type="CDD" id="cd06225">
    <property type="entry name" value="HAMP"/>
    <property type="match status" value="1"/>
</dbReference>
<evidence type="ECO:0000256" key="10">
    <source>
        <dbReference type="ARBA" id="ARBA00022840"/>
    </source>
</evidence>
<sequence length="489" mass="53962">MRNIFVKNYMAFALLILVSFTFAGGVFMAQVSRYSVQEKQEQLETTVSYVDAIVENNTILLQTQDNTFLKTYLDQQAAVSGCTILLTDAQGKVLICSLPKDDGIEKDQIQGTVSGKLVQSIRDKGSYFGLGNVSGLFSENYFIAGANCTDDAAETVALVIAAIPSASTTGLMHTIMRSYLFIIAITLVLTLIISWFLSDMLTRPLKGLVSAAKKFGHGEFDVRVSENNNCDEIDELAVSFNNMATSLQQQEELSRGFVANVSHELKTPMTSIRGFVDGMLDGTIPQERHPQYLRIISEEVDRLSRLVMRMLDAAKIQAGELIITPAPFDLTEMAARVLISFEKQINDKKLEMDVDLQDSLIVNGDSDHIYRVVYNLVDNAVKFVNEGGTLTIRAEVEGTMSLFSIRNTGSEIPAEDLPHVFDRFYKVDRSRSRDRTGAGLGLYIVKSIVNLHGGDISVRSANGETEFAFTVPLAQKSSGGKEDHQLTQK</sequence>
<dbReference type="CDD" id="cd00075">
    <property type="entry name" value="HATPase"/>
    <property type="match status" value="1"/>
</dbReference>
<dbReference type="SUPFAM" id="SSF55874">
    <property type="entry name" value="ATPase domain of HSP90 chaperone/DNA topoisomerase II/histidine kinase"/>
    <property type="match status" value="1"/>
</dbReference>
<evidence type="ECO:0000313" key="18">
    <source>
        <dbReference type="Proteomes" id="UP000194903"/>
    </source>
</evidence>
<keyword evidence="5" id="KW-0597">Phosphoprotein</keyword>
<evidence type="ECO:0000256" key="6">
    <source>
        <dbReference type="ARBA" id="ARBA00022679"/>
    </source>
</evidence>
<keyword evidence="18" id="KW-1185">Reference proteome</keyword>
<keyword evidence="9" id="KW-0418">Kinase</keyword>
<gene>
    <name evidence="17" type="ORF">CBW42_07420</name>
</gene>
<keyword evidence="10" id="KW-0067">ATP-binding</keyword>
<accession>A0A252F4E8</accession>
<evidence type="ECO:0000259" key="16">
    <source>
        <dbReference type="PROSITE" id="PS50885"/>
    </source>
</evidence>
<dbReference type="SMART" id="SM00387">
    <property type="entry name" value="HATPase_c"/>
    <property type="match status" value="1"/>
</dbReference>
<dbReference type="Pfam" id="PF02518">
    <property type="entry name" value="HATPase_c"/>
    <property type="match status" value="1"/>
</dbReference>
<dbReference type="FunFam" id="1.10.287.130:FF:000001">
    <property type="entry name" value="Two-component sensor histidine kinase"/>
    <property type="match status" value="1"/>
</dbReference>
<evidence type="ECO:0000256" key="2">
    <source>
        <dbReference type="ARBA" id="ARBA00004651"/>
    </source>
</evidence>
<comment type="subcellular location">
    <subcellularLocation>
        <location evidence="2">Cell membrane</location>
        <topology evidence="2">Multi-pass membrane protein</topology>
    </subcellularLocation>
</comment>
<dbReference type="Pfam" id="PF00512">
    <property type="entry name" value="HisKA"/>
    <property type="match status" value="1"/>
</dbReference>
<dbReference type="Gene3D" id="6.10.340.10">
    <property type="match status" value="1"/>
</dbReference>
<keyword evidence="8" id="KW-0547">Nucleotide-binding</keyword>
<dbReference type="OrthoDB" id="9813151at2"/>
<evidence type="ECO:0000256" key="8">
    <source>
        <dbReference type="ARBA" id="ARBA00022741"/>
    </source>
</evidence>
<dbReference type="PRINTS" id="PR00344">
    <property type="entry name" value="BCTRLSENSOR"/>
</dbReference>
<dbReference type="AlphaFoldDB" id="A0A252F4E8"/>
<feature type="transmembrane region" description="Helical" evidence="14">
    <location>
        <begin position="179"/>
        <end position="197"/>
    </location>
</feature>
<name>A0A252F4E8_9FIRM</name>
<dbReference type="PANTHER" id="PTHR45528">
    <property type="entry name" value="SENSOR HISTIDINE KINASE CPXA"/>
    <property type="match status" value="1"/>
</dbReference>
<evidence type="ECO:0000256" key="13">
    <source>
        <dbReference type="ARBA" id="ARBA00023136"/>
    </source>
</evidence>
<dbReference type="SMART" id="SM00304">
    <property type="entry name" value="HAMP"/>
    <property type="match status" value="1"/>
</dbReference>
<evidence type="ECO:0000256" key="3">
    <source>
        <dbReference type="ARBA" id="ARBA00012438"/>
    </source>
</evidence>
<evidence type="ECO:0000256" key="11">
    <source>
        <dbReference type="ARBA" id="ARBA00022989"/>
    </source>
</evidence>
<dbReference type="EMBL" id="NHOC01000005">
    <property type="protein sequence ID" value="OUM20648.1"/>
    <property type="molecule type" value="Genomic_DNA"/>
</dbReference>
<dbReference type="InterPro" id="IPR003661">
    <property type="entry name" value="HisK_dim/P_dom"/>
</dbReference>
<reference evidence="17 18" key="1">
    <citation type="submission" date="2017-05" db="EMBL/GenBank/DDBJ databases">
        <title>Butyricicoccus porcorum sp. nov. a butyrate-producing bacterium from the swine intestinal tract.</title>
        <authorList>
            <person name="Trachsel J."/>
            <person name="Humphrey S."/>
            <person name="Allen H.K."/>
        </authorList>
    </citation>
    <scope>NUCLEOTIDE SEQUENCE [LARGE SCALE GENOMIC DNA]</scope>
    <source>
        <strain evidence="17">BB10</strain>
    </source>
</reference>
<dbReference type="PROSITE" id="PS50885">
    <property type="entry name" value="HAMP"/>
    <property type="match status" value="1"/>
</dbReference>
<comment type="caution">
    <text evidence="17">The sequence shown here is derived from an EMBL/GenBank/DDBJ whole genome shotgun (WGS) entry which is preliminary data.</text>
</comment>
<dbReference type="InterPro" id="IPR003594">
    <property type="entry name" value="HATPase_dom"/>
</dbReference>
<evidence type="ECO:0000256" key="4">
    <source>
        <dbReference type="ARBA" id="ARBA00022475"/>
    </source>
</evidence>
<dbReference type="GO" id="GO:0005524">
    <property type="term" value="F:ATP binding"/>
    <property type="evidence" value="ECO:0007669"/>
    <property type="project" value="UniProtKB-KW"/>
</dbReference>
<dbReference type="Pfam" id="PF00672">
    <property type="entry name" value="HAMP"/>
    <property type="match status" value="1"/>
</dbReference>
<dbReference type="PROSITE" id="PS50109">
    <property type="entry name" value="HIS_KIN"/>
    <property type="match status" value="1"/>
</dbReference>
<evidence type="ECO:0000256" key="14">
    <source>
        <dbReference type="SAM" id="Phobius"/>
    </source>
</evidence>
<dbReference type="SUPFAM" id="SSF158472">
    <property type="entry name" value="HAMP domain-like"/>
    <property type="match status" value="1"/>
</dbReference>
<comment type="catalytic activity">
    <reaction evidence="1">
        <text>ATP + protein L-histidine = ADP + protein N-phospho-L-histidine.</text>
        <dbReference type="EC" id="2.7.13.3"/>
    </reaction>
</comment>
<dbReference type="InterPro" id="IPR003660">
    <property type="entry name" value="HAMP_dom"/>
</dbReference>
<dbReference type="InterPro" id="IPR005467">
    <property type="entry name" value="His_kinase_dom"/>
</dbReference>
<evidence type="ECO:0000256" key="7">
    <source>
        <dbReference type="ARBA" id="ARBA00022692"/>
    </source>
</evidence>
<dbReference type="Gene3D" id="1.10.287.130">
    <property type="match status" value="1"/>
</dbReference>
<evidence type="ECO:0000256" key="12">
    <source>
        <dbReference type="ARBA" id="ARBA00023012"/>
    </source>
</evidence>
<dbReference type="FunFam" id="3.30.565.10:FF:000006">
    <property type="entry name" value="Sensor histidine kinase WalK"/>
    <property type="match status" value="1"/>
</dbReference>
<dbReference type="SUPFAM" id="SSF47384">
    <property type="entry name" value="Homodimeric domain of signal transducing histidine kinase"/>
    <property type="match status" value="1"/>
</dbReference>
<dbReference type="CDD" id="cd00082">
    <property type="entry name" value="HisKA"/>
    <property type="match status" value="1"/>
</dbReference>
<dbReference type="RefSeq" id="WP_087019308.1">
    <property type="nucleotide sequence ID" value="NZ_NHOC01000005.1"/>
</dbReference>
<keyword evidence="6" id="KW-0808">Transferase</keyword>
<feature type="domain" description="Histidine kinase" evidence="15">
    <location>
        <begin position="260"/>
        <end position="475"/>
    </location>
</feature>
<dbReference type="GO" id="GO:0000155">
    <property type="term" value="F:phosphorelay sensor kinase activity"/>
    <property type="evidence" value="ECO:0007669"/>
    <property type="project" value="InterPro"/>
</dbReference>
<organism evidence="17 18">
    <name type="scientific">Butyricicoccus porcorum</name>
    <dbReference type="NCBI Taxonomy" id="1945634"/>
    <lineage>
        <taxon>Bacteria</taxon>
        <taxon>Bacillati</taxon>
        <taxon>Bacillota</taxon>
        <taxon>Clostridia</taxon>
        <taxon>Eubacteriales</taxon>
        <taxon>Butyricicoccaceae</taxon>
        <taxon>Butyricicoccus</taxon>
    </lineage>
</organism>
<dbReference type="Proteomes" id="UP000194903">
    <property type="component" value="Unassembled WGS sequence"/>
</dbReference>
<proteinExistence type="predicted"/>
<keyword evidence="7 14" id="KW-0812">Transmembrane</keyword>
<evidence type="ECO:0000256" key="9">
    <source>
        <dbReference type="ARBA" id="ARBA00022777"/>
    </source>
</evidence>
<dbReference type="InterPro" id="IPR004358">
    <property type="entry name" value="Sig_transdc_His_kin-like_C"/>
</dbReference>
<keyword evidence="13 14" id="KW-0472">Membrane</keyword>
<feature type="domain" description="HAMP" evidence="16">
    <location>
        <begin position="199"/>
        <end position="252"/>
    </location>
</feature>
<evidence type="ECO:0000313" key="17">
    <source>
        <dbReference type="EMBL" id="OUM20648.1"/>
    </source>
</evidence>
<protein>
    <recommendedName>
        <fullName evidence="3">histidine kinase</fullName>
        <ecNumber evidence="3">2.7.13.3</ecNumber>
    </recommendedName>
</protein>
<dbReference type="GO" id="GO:0005886">
    <property type="term" value="C:plasma membrane"/>
    <property type="evidence" value="ECO:0007669"/>
    <property type="project" value="UniProtKB-SubCell"/>
</dbReference>
<dbReference type="EC" id="2.7.13.3" evidence="3"/>
<dbReference type="InterPro" id="IPR050398">
    <property type="entry name" value="HssS/ArlS-like"/>
</dbReference>
<evidence type="ECO:0000256" key="5">
    <source>
        <dbReference type="ARBA" id="ARBA00022553"/>
    </source>
</evidence>
<keyword evidence="4" id="KW-1003">Cell membrane</keyword>
<dbReference type="PANTHER" id="PTHR45528:SF1">
    <property type="entry name" value="SENSOR HISTIDINE KINASE CPXA"/>
    <property type="match status" value="1"/>
</dbReference>
<dbReference type="Gene3D" id="3.30.565.10">
    <property type="entry name" value="Histidine kinase-like ATPase, C-terminal domain"/>
    <property type="match status" value="1"/>
</dbReference>
<keyword evidence="11 14" id="KW-1133">Transmembrane helix</keyword>
<evidence type="ECO:0000259" key="15">
    <source>
        <dbReference type="PROSITE" id="PS50109"/>
    </source>
</evidence>
<dbReference type="InterPro" id="IPR036890">
    <property type="entry name" value="HATPase_C_sf"/>
</dbReference>